<proteinExistence type="predicted"/>
<organism evidence="2">
    <name type="scientific">Cacopsylla melanoneura</name>
    <dbReference type="NCBI Taxonomy" id="428564"/>
    <lineage>
        <taxon>Eukaryota</taxon>
        <taxon>Metazoa</taxon>
        <taxon>Ecdysozoa</taxon>
        <taxon>Arthropoda</taxon>
        <taxon>Hexapoda</taxon>
        <taxon>Insecta</taxon>
        <taxon>Pterygota</taxon>
        <taxon>Neoptera</taxon>
        <taxon>Paraneoptera</taxon>
        <taxon>Hemiptera</taxon>
        <taxon>Sternorrhyncha</taxon>
        <taxon>Psylloidea</taxon>
        <taxon>Psyllidae</taxon>
        <taxon>Psyllinae</taxon>
        <taxon>Cacopsylla</taxon>
    </lineage>
</organism>
<evidence type="ECO:0000313" key="2">
    <source>
        <dbReference type="EMBL" id="CAG6786149.1"/>
    </source>
</evidence>
<protein>
    <recommendedName>
        <fullName evidence="3">Transmembrane protein</fullName>
    </recommendedName>
</protein>
<keyword evidence="1" id="KW-1133">Transmembrane helix</keyword>
<feature type="transmembrane region" description="Helical" evidence="1">
    <location>
        <begin position="7"/>
        <end position="29"/>
    </location>
</feature>
<accession>A0A8D9FE32</accession>
<dbReference type="AlphaFoldDB" id="A0A8D9FE32"/>
<dbReference type="EMBL" id="HBUF01647113">
    <property type="protein sequence ID" value="CAG6786149.1"/>
    <property type="molecule type" value="Transcribed_RNA"/>
</dbReference>
<evidence type="ECO:0008006" key="3">
    <source>
        <dbReference type="Google" id="ProtNLM"/>
    </source>
</evidence>
<sequence length="126" mass="14591">MSCGEYRFGLCLFSTLNGGHCLYLGILFIHSLEGFHFLQTVVIVCTWAYFLFTLGRGFTFFKSTELCQRNLTNSQEDNFHDSKVKSFAWGKKNEKMFSFCLFSLIKTFLLLFSIVPNTKVFCFVLI</sequence>
<keyword evidence="1" id="KW-0472">Membrane</keyword>
<feature type="transmembrane region" description="Helical" evidence="1">
    <location>
        <begin position="35"/>
        <end position="54"/>
    </location>
</feature>
<evidence type="ECO:0000256" key="1">
    <source>
        <dbReference type="SAM" id="Phobius"/>
    </source>
</evidence>
<feature type="transmembrane region" description="Helical" evidence="1">
    <location>
        <begin position="96"/>
        <end position="115"/>
    </location>
</feature>
<reference evidence="2" key="1">
    <citation type="submission" date="2021-05" db="EMBL/GenBank/DDBJ databases">
        <authorList>
            <person name="Alioto T."/>
            <person name="Alioto T."/>
            <person name="Gomez Garrido J."/>
        </authorList>
    </citation>
    <scope>NUCLEOTIDE SEQUENCE</scope>
</reference>
<keyword evidence="1" id="KW-0812">Transmembrane</keyword>
<name>A0A8D9FE32_9HEMI</name>